<gene>
    <name evidence="2" type="ORF">CFAM422_004559</name>
</gene>
<organism evidence="2 3">
    <name type="scientific">Trichoderma lentiforme</name>
    <dbReference type="NCBI Taxonomy" id="1567552"/>
    <lineage>
        <taxon>Eukaryota</taxon>
        <taxon>Fungi</taxon>
        <taxon>Dikarya</taxon>
        <taxon>Ascomycota</taxon>
        <taxon>Pezizomycotina</taxon>
        <taxon>Sordariomycetes</taxon>
        <taxon>Hypocreomycetidae</taxon>
        <taxon>Hypocreales</taxon>
        <taxon>Hypocreaceae</taxon>
        <taxon>Trichoderma</taxon>
    </lineage>
</organism>
<comment type="caution">
    <text evidence="2">The sequence shown here is derived from an EMBL/GenBank/DDBJ whole genome shotgun (WGS) entry which is preliminary data.</text>
</comment>
<reference evidence="2 3" key="1">
    <citation type="submission" date="2018-06" db="EMBL/GenBank/DDBJ databases">
        <title>Genome analysis of cellulolytic fungus Trichoderma lentiforme CFAM-422.</title>
        <authorList>
            <person name="Steindorff A.S."/>
            <person name="Formighieri E.F."/>
            <person name="Midorikawa G.E.O."/>
            <person name="Tamietti M.S."/>
            <person name="Ramos E.Z."/>
            <person name="Silva A.S."/>
            <person name="Bon E.P.S."/>
            <person name="Mendes T.D."/>
            <person name="Damaso M.C.T."/>
            <person name="Favaro L.C.L."/>
        </authorList>
    </citation>
    <scope>NUCLEOTIDE SEQUENCE [LARGE SCALE GENOMIC DNA]</scope>
    <source>
        <strain evidence="2 3">CFAM-422</strain>
    </source>
</reference>
<sequence length="129" mass="14381">MGRGQRGPSYLLRARRGSSDQEPPRPAELETPQGTSKDFPPHRPNGWTLSIPVCRSAAYPPVSGRSKSLQRARVLHRPVSTTLKMSVPWGMTTESSSEKHTLIPRDFVDSRTSLNEHNPWSLSIKRVGP</sequence>
<evidence type="ECO:0000256" key="1">
    <source>
        <dbReference type="SAM" id="MobiDB-lite"/>
    </source>
</evidence>
<evidence type="ECO:0000313" key="2">
    <source>
        <dbReference type="EMBL" id="KAF3072876.1"/>
    </source>
</evidence>
<feature type="region of interest" description="Disordered" evidence="1">
    <location>
        <begin position="1"/>
        <end position="46"/>
    </location>
</feature>
<proteinExistence type="predicted"/>
<evidence type="ECO:0000313" key="3">
    <source>
        <dbReference type="Proteomes" id="UP000801864"/>
    </source>
</evidence>
<keyword evidence="3" id="KW-1185">Reference proteome</keyword>
<dbReference type="Proteomes" id="UP000801864">
    <property type="component" value="Unassembled WGS sequence"/>
</dbReference>
<feature type="compositionally biased region" description="Basic and acidic residues" evidence="1">
    <location>
        <begin position="17"/>
        <end position="28"/>
    </location>
</feature>
<protein>
    <submittedName>
        <fullName evidence="2">Uncharacterized protein</fullName>
    </submittedName>
</protein>
<name>A0A9P4XFE7_9HYPO</name>
<dbReference type="AlphaFoldDB" id="A0A9P4XFE7"/>
<dbReference type="EMBL" id="QLNT01000007">
    <property type="protein sequence ID" value="KAF3072876.1"/>
    <property type="molecule type" value="Genomic_DNA"/>
</dbReference>
<accession>A0A9P4XFE7</accession>